<comment type="caution">
    <text evidence="2">The sequence shown here is derived from an EMBL/GenBank/DDBJ whole genome shotgun (WGS) entry which is preliminary data.</text>
</comment>
<feature type="compositionally biased region" description="Basic and acidic residues" evidence="1">
    <location>
        <begin position="7"/>
        <end position="61"/>
    </location>
</feature>
<keyword evidence="3" id="KW-1185">Reference proteome</keyword>
<gene>
    <name evidence="2" type="ORF">GCM10007923_09540</name>
</gene>
<protein>
    <recommendedName>
        <fullName evidence="4">Stress-induced protein</fullName>
    </recommendedName>
</protein>
<evidence type="ECO:0008006" key="4">
    <source>
        <dbReference type="Google" id="ProtNLM"/>
    </source>
</evidence>
<dbReference type="Proteomes" id="UP001156702">
    <property type="component" value="Unassembled WGS sequence"/>
</dbReference>
<proteinExistence type="predicted"/>
<name>A0ABQ5ZG67_9HYPH</name>
<dbReference type="EMBL" id="BSOP01000005">
    <property type="protein sequence ID" value="GLR49749.1"/>
    <property type="molecule type" value="Genomic_DNA"/>
</dbReference>
<dbReference type="RefSeq" id="WP_244765911.1">
    <property type="nucleotide sequence ID" value="NZ_BSOP01000005.1"/>
</dbReference>
<sequence>MAIENAPTEKGKDGARGLHKATRAEERKVEAEKGSDLAKGADRFDERSRSSDGKSAGEKQR</sequence>
<organism evidence="2 3">
    <name type="scientific">Shinella yambaruensis</name>
    <dbReference type="NCBI Taxonomy" id="415996"/>
    <lineage>
        <taxon>Bacteria</taxon>
        <taxon>Pseudomonadati</taxon>
        <taxon>Pseudomonadota</taxon>
        <taxon>Alphaproteobacteria</taxon>
        <taxon>Hyphomicrobiales</taxon>
        <taxon>Rhizobiaceae</taxon>
        <taxon>Shinella</taxon>
    </lineage>
</organism>
<accession>A0ABQ5ZG67</accession>
<evidence type="ECO:0000313" key="3">
    <source>
        <dbReference type="Proteomes" id="UP001156702"/>
    </source>
</evidence>
<evidence type="ECO:0000313" key="2">
    <source>
        <dbReference type="EMBL" id="GLR49749.1"/>
    </source>
</evidence>
<reference evidence="3" key="1">
    <citation type="journal article" date="2019" name="Int. J. Syst. Evol. Microbiol.">
        <title>The Global Catalogue of Microorganisms (GCM) 10K type strain sequencing project: providing services to taxonomists for standard genome sequencing and annotation.</title>
        <authorList>
            <consortium name="The Broad Institute Genomics Platform"/>
            <consortium name="The Broad Institute Genome Sequencing Center for Infectious Disease"/>
            <person name="Wu L."/>
            <person name="Ma J."/>
        </authorList>
    </citation>
    <scope>NUCLEOTIDE SEQUENCE [LARGE SCALE GENOMIC DNA]</scope>
    <source>
        <strain evidence="3">NBRC 102122</strain>
    </source>
</reference>
<evidence type="ECO:0000256" key="1">
    <source>
        <dbReference type="SAM" id="MobiDB-lite"/>
    </source>
</evidence>
<feature type="region of interest" description="Disordered" evidence="1">
    <location>
        <begin position="1"/>
        <end position="61"/>
    </location>
</feature>